<keyword evidence="6 10" id="KW-0472">Membrane</keyword>
<keyword evidence="4 10" id="KW-1133">Transmembrane helix</keyword>
<keyword evidence="8" id="KW-0325">Glycoprotein</keyword>
<evidence type="ECO:0000256" key="8">
    <source>
        <dbReference type="ARBA" id="ARBA00023180"/>
    </source>
</evidence>
<dbReference type="GO" id="GO:0019722">
    <property type="term" value="P:calcium-mediated signaling"/>
    <property type="evidence" value="ECO:0007669"/>
    <property type="project" value="TreeGrafter"/>
</dbReference>
<evidence type="ECO:0000256" key="2">
    <source>
        <dbReference type="ARBA" id="ARBA00022475"/>
    </source>
</evidence>
<dbReference type="PANTHER" id="PTHR10489">
    <property type="entry name" value="CELL ADHESION MOLECULE"/>
    <property type="match status" value="1"/>
</dbReference>
<evidence type="ECO:0000256" key="3">
    <source>
        <dbReference type="ARBA" id="ARBA00022692"/>
    </source>
</evidence>
<keyword evidence="12" id="KW-1185">Reference proteome</keyword>
<evidence type="ECO:0000256" key="1">
    <source>
        <dbReference type="ARBA" id="ARBA00004651"/>
    </source>
</evidence>
<dbReference type="GO" id="GO:0016493">
    <property type="term" value="F:C-C chemokine receptor activity"/>
    <property type="evidence" value="ECO:0007669"/>
    <property type="project" value="TreeGrafter"/>
</dbReference>
<dbReference type="GO" id="GO:0060326">
    <property type="term" value="P:cell chemotaxis"/>
    <property type="evidence" value="ECO:0007669"/>
    <property type="project" value="TreeGrafter"/>
</dbReference>
<name>A0A6J2VEZ4_CHACN</name>
<keyword evidence="3 10" id="KW-0812">Transmembrane</keyword>
<dbReference type="Gene3D" id="1.20.1070.10">
    <property type="entry name" value="Rhodopsin 7-helix transmembrane proteins"/>
    <property type="match status" value="1"/>
</dbReference>
<dbReference type="GO" id="GO:0009897">
    <property type="term" value="C:external side of plasma membrane"/>
    <property type="evidence" value="ECO:0007669"/>
    <property type="project" value="TreeGrafter"/>
</dbReference>
<evidence type="ECO:0000256" key="9">
    <source>
        <dbReference type="ARBA" id="ARBA00023224"/>
    </source>
</evidence>
<dbReference type="AlphaFoldDB" id="A0A6J2VEZ4"/>
<feature type="transmembrane region" description="Helical" evidence="10">
    <location>
        <begin position="115"/>
        <end position="137"/>
    </location>
</feature>
<organism evidence="12 13">
    <name type="scientific">Chanos chanos</name>
    <name type="common">Milkfish</name>
    <name type="synonym">Mugil chanos</name>
    <dbReference type="NCBI Taxonomy" id="29144"/>
    <lineage>
        <taxon>Eukaryota</taxon>
        <taxon>Metazoa</taxon>
        <taxon>Chordata</taxon>
        <taxon>Craniata</taxon>
        <taxon>Vertebrata</taxon>
        <taxon>Euteleostomi</taxon>
        <taxon>Actinopterygii</taxon>
        <taxon>Neopterygii</taxon>
        <taxon>Teleostei</taxon>
        <taxon>Ostariophysi</taxon>
        <taxon>Gonorynchiformes</taxon>
        <taxon>Chanidae</taxon>
        <taxon>Chanos</taxon>
    </lineage>
</organism>
<dbReference type="PRINTS" id="PR01558">
    <property type="entry name" value="CHEMOKINER11"/>
</dbReference>
<comment type="subcellular location">
    <subcellularLocation>
        <location evidence="1">Cell membrane</location>
        <topology evidence="1">Multi-pass membrane protein</topology>
    </subcellularLocation>
</comment>
<dbReference type="Proteomes" id="UP000504632">
    <property type="component" value="Chromosome 5"/>
</dbReference>
<accession>A0A6J2VEZ4</accession>
<dbReference type="InterPro" id="IPR017452">
    <property type="entry name" value="GPCR_Rhodpsn_7TM"/>
</dbReference>
<evidence type="ECO:0000256" key="5">
    <source>
        <dbReference type="ARBA" id="ARBA00023040"/>
    </source>
</evidence>
<evidence type="ECO:0000256" key="6">
    <source>
        <dbReference type="ARBA" id="ARBA00023136"/>
    </source>
</evidence>
<feature type="domain" description="G-protein coupled receptors family 1 profile" evidence="11">
    <location>
        <begin position="54"/>
        <end position="311"/>
    </location>
</feature>
<dbReference type="InterPro" id="IPR000276">
    <property type="entry name" value="GPCR_Rhodpsn"/>
</dbReference>
<dbReference type="GO" id="GO:0006955">
    <property type="term" value="P:immune response"/>
    <property type="evidence" value="ECO:0007669"/>
    <property type="project" value="TreeGrafter"/>
</dbReference>
<dbReference type="PANTHER" id="PTHR10489:SF910">
    <property type="entry name" value="ATYPICAL CHEMOKINE RECEPTOR 4"/>
    <property type="match status" value="1"/>
</dbReference>
<dbReference type="InterPro" id="IPR005383">
    <property type="entry name" value="ACKR4"/>
</dbReference>
<evidence type="ECO:0000313" key="12">
    <source>
        <dbReference type="Proteomes" id="UP000504632"/>
    </source>
</evidence>
<dbReference type="InterPro" id="IPR050119">
    <property type="entry name" value="CCR1-9-like"/>
</dbReference>
<dbReference type="GO" id="GO:0005044">
    <property type="term" value="F:scavenger receptor activity"/>
    <property type="evidence" value="ECO:0007669"/>
    <property type="project" value="InterPro"/>
</dbReference>
<keyword evidence="9" id="KW-0807">Transducer</keyword>
<dbReference type="PRINTS" id="PR00657">
    <property type="entry name" value="CCCHEMOKINER"/>
</dbReference>
<dbReference type="GO" id="GO:0019957">
    <property type="term" value="F:C-C chemokine binding"/>
    <property type="evidence" value="ECO:0007669"/>
    <property type="project" value="TreeGrafter"/>
</dbReference>
<feature type="transmembrane region" description="Helical" evidence="10">
    <location>
        <begin position="75"/>
        <end position="95"/>
    </location>
</feature>
<proteinExistence type="predicted"/>
<evidence type="ECO:0000259" key="11">
    <source>
        <dbReference type="PROSITE" id="PS50262"/>
    </source>
</evidence>
<dbReference type="GO" id="GO:0007204">
    <property type="term" value="P:positive regulation of cytosolic calcium ion concentration"/>
    <property type="evidence" value="ECO:0007669"/>
    <property type="project" value="TreeGrafter"/>
</dbReference>
<dbReference type="PRINTS" id="PR00237">
    <property type="entry name" value="GPCRRHODOPSN"/>
</dbReference>
<dbReference type="InParanoid" id="A0A6J2VEZ4"/>
<keyword evidence="2" id="KW-1003">Cell membrane</keyword>
<dbReference type="FunFam" id="1.20.1070.10:FF:000035">
    <property type="entry name" value="C-C chemokine receptor type 6"/>
    <property type="match status" value="1"/>
</dbReference>
<dbReference type="CTD" id="100003167"/>
<dbReference type="RefSeq" id="XP_030629796.1">
    <property type="nucleotide sequence ID" value="XM_030773936.1"/>
</dbReference>
<feature type="transmembrane region" description="Helical" evidence="10">
    <location>
        <begin position="207"/>
        <end position="226"/>
    </location>
</feature>
<keyword evidence="5" id="KW-0297">G-protein coupled receptor</keyword>
<dbReference type="OrthoDB" id="9874829at2759"/>
<evidence type="ECO:0000256" key="4">
    <source>
        <dbReference type="ARBA" id="ARBA00022989"/>
    </source>
</evidence>
<evidence type="ECO:0000256" key="10">
    <source>
        <dbReference type="SAM" id="Phobius"/>
    </source>
</evidence>
<dbReference type="Pfam" id="PF00001">
    <property type="entry name" value="7tm_1"/>
    <property type="match status" value="1"/>
</dbReference>
<feature type="transmembrane region" description="Helical" evidence="10">
    <location>
        <begin position="246"/>
        <end position="264"/>
    </location>
</feature>
<sequence>MGEEYYDYNDHENYSHNFSYEDYHTVCEKSDVRSFASIFVPAVYSISLVLGIAGNALVLAVYAYHKRLKTLTDTFIVHLAVADLLLLLTLPFWAAAAVHGWNLGEVLCKLVSAMYTINFTCSMMLLACISMDQYLALIPGARERGLGLIYRRKHSVKISLVVWAFAFSLGIPDLVFSSVMEFSSARKICMPMYPSHMFHQAKTSLEVMEMLLGFLLPLLVMLFCYYRVVKVLRGFPLERRGRKWKAIRVLLVMVGVFLVTQLPYNVVKFCRAVDTMYTLITHCGVSKGLDRASQVTEGLALIHCCLNPILYAFVGSSFRQHLMKFAKEFGERKRRTLAQREEIGMETSLNSQANSEETSTFSI</sequence>
<keyword evidence="7 13" id="KW-0675">Receptor</keyword>
<feature type="transmembrane region" description="Helical" evidence="10">
    <location>
        <begin position="158"/>
        <end position="176"/>
    </location>
</feature>
<evidence type="ECO:0000313" key="13">
    <source>
        <dbReference type="RefSeq" id="XP_030629796.1"/>
    </source>
</evidence>
<dbReference type="GeneID" id="115811645"/>
<evidence type="ECO:0000256" key="7">
    <source>
        <dbReference type="ARBA" id="ARBA00023170"/>
    </source>
</evidence>
<reference evidence="13" key="1">
    <citation type="submission" date="2025-08" db="UniProtKB">
        <authorList>
            <consortium name="RefSeq"/>
        </authorList>
    </citation>
    <scope>IDENTIFICATION</scope>
</reference>
<dbReference type="SUPFAM" id="SSF81321">
    <property type="entry name" value="Family A G protein-coupled receptor-like"/>
    <property type="match status" value="1"/>
</dbReference>
<protein>
    <submittedName>
        <fullName evidence="13">Atypical chemokine receptor 4</fullName>
    </submittedName>
</protein>
<dbReference type="PROSITE" id="PS50262">
    <property type="entry name" value="G_PROTEIN_RECEP_F1_2"/>
    <property type="match status" value="1"/>
</dbReference>
<gene>
    <name evidence="13" type="primary">ackr4a</name>
</gene>
<dbReference type="InterPro" id="IPR000355">
    <property type="entry name" value="Chemokine_rcpt"/>
</dbReference>
<feature type="transmembrane region" description="Helical" evidence="10">
    <location>
        <begin position="38"/>
        <end position="63"/>
    </location>
</feature>